<protein>
    <recommendedName>
        <fullName evidence="5">Histone H2A/H2B/H3 domain-containing protein</fullName>
    </recommendedName>
</protein>
<organism evidence="3 4">
    <name type="scientific">Caerostris darwini</name>
    <dbReference type="NCBI Taxonomy" id="1538125"/>
    <lineage>
        <taxon>Eukaryota</taxon>
        <taxon>Metazoa</taxon>
        <taxon>Ecdysozoa</taxon>
        <taxon>Arthropoda</taxon>
        <taxon>Chelicerata</taxon>
        <taxon>Arachnida</taxon>
        <taxon>Araneae</taxon>
        <taxon>Araneomorphae</taxon>
        <taxon>Entelegynae</taxon>
        <taxon>Araneoidea</taxon>
        <taxon>Araneidae</taxon>
        <taxon>Caerostris</taxon>
    </lineage>
</organism>
<comment type="caution">
    <text evidence="3">The sequence shown here is derived from an EMBL/GenBank/DDBJ whole genome shotgun (WGS) entry which is preliminary data.</text>
</comment>
<dbReference type="EMBL" id="BPLQ01015106">
    <property type="protein sequence ID" value="GIY85877.1"/>
    <property type="molecule type" value="Genomic_DNA"/>
</dbReference>
<keyword evidence="4" id="KW-1185">Reference proteome</keyword>
<evidence type="ECO:0008006" key="5">
    <source>
        <dbReference type="Google" id="ProtNLM"/>
    </source>
</evidence>
<dbReference type="Proteomes" id="UP001054837">
    <property type="component" value="Unassembled WGS sequence"/>
</dbReference>
<dbReference type="InterPro" id="IPR009072">
    <property type="entry name" value="Histone-fold"/>
</dbReference>
<feature type="coiled-coil region" evidence="1">
    <location>
        <begin position="107"/>
        <end position="134"/>
    </location>
</feature>
<feature type="region of interest" description="Disordered" evidence="2">
    <location>
        <begin position="151"/>
        <end position="209"/>
    </location>
</feature>
<reference evidence="3 4" key="1">
    <citation type="submission" date="2021-06" db="EMBL/GenBank/DDBJ databases">
        <title>Caerostris darwini draft genome.</title>
        <authorList>
            <person name="Kono N."/>
            <person name="Arakawa K."/>
        </authorList>
    </citation>
    <scope>NUCLEOTIDE SEQUENCE [LARGE SCALE GENOMIC DNA]</scope>
</reference>
<sequence>MFPNVLIATPSVILQPFRGCPNFPKINSNSNRQAVYAKIMPSRQVIHKVSFASMLKNCATSSAPAIMSSYDDLMSVVDGGVFQCRPDCFAECLPDDCPAHRQAIKHYEAVVQRLESAEKAVMMLQEENHVLKKAQESSRLERAKLIKLLPIETQRELPGPSQSPTSPAKKRRADSREREVSRKRRRIEPPSAPRPPAPTPAPAPAPVPAPFAAPVPAMVHAARRPTSIPSPCTTQASQLKPAPVRRPGRPRDLTLSRGLFEEVVEELRRDYHGSVLSSQVPMQSSLLMEEYLNSLWATARLVTKRDRRKVVTKYDVKSALYQRADIIL</sequence>
<proteinExistence type="predicted"/>
<keyword evidence="1" id="KW-0175">Coiled coil</keyword>
<feature type="compositionally biased region" description="Pro residues" evidence="2">
    <location>
        <begin position="190"/>
        <end position="209"/>
    </location>
</feature>
<dbReference type="AlphaFoldDB" id="A0AAV4WTP7"/>
<evidence type="ECO:0000256" key="1">
    <source>
        <dbReference type="SAM" id="Coils"/>
    </source>
</evidence>
<accession>A0AAV4WTP7</accession>
<feature type="compositionally biased region" description="Polar residues" evidence="2">
    <location>
        <begin position="227"/>
        <end position="238"/>
    </location>
</feature>
<gene>
    <name evidence="3" type="ORF">CDAR_462031</name>
</gene>
<dbReference type="GO" id="GO:0046982">
    <property type="term" value="F:protein heterodimerization activity"/>
    <property type="evidence" value="ECO:0007669"/>
    <property type="project" value="InterPro"/>
</dbReference>
<evidence type="ECO:0000313" key="4">
    <source>
        <dbReference type="Proteomes" id="UP001054837"/>
    </source>
</evidence>
<evidence type="ECO:0000256" key="2">
    <source>
        <dbReference type="SAM" id="MobiDB-lite"/>
    </source>
</evidence>
<dbReference type="SUPFAM" id="SSF47113">
    <property type="entry name" value="Histone-fold"/>
    <property type="match status" value="1"/>
</dbReference>
<feature type="region of interest" description="Disordered" evidence="2">
    <location>
        <begin position="225"/>
        <end position="252"/>
    </location>
</feature>
<evidence type="ECO:0000313" key="3">
    <source>
        <dbReference type="EMBL" id="GIY85877.1"/>
    </source>
</evidence>
<name>A0AAV4WTP7_9ARAC</name>